<sequence length="324" mass="34723">MPSSICPRSAPKLATQLHSRDRPLRTVSPHATRLSPTARLLLCRSGVHALLAAPYLHHSADYRSRTPLPSDLGSRAMVQAAPTPLRTVSPHISCFVDSGVHALLAVPSHVDRAPHPIRSWRHDPGRPQSPSGAARRGLVPLIVLPLVDRVPLRLLALSSSLIALSSGLLVPLSLGLSRCPFKVAPPRALSRPPRALSRPPRALSRPPRALSRPPRVSSRLPRASLAPPRAPSLPLMSPRIVLGTPSPEPFVLSIQGRASSCFFALTSRPLVPPRVSSRCPHRTVLAPSLRLLALTSHPLALTSHPLALTSHPLALTSCPLVTHL</sequence>
<organism evidence="2 3">
    <name type="scientific">Ganoderma sinense ZZ0214-1</name>
    <dbReference type="NCBI Taxonomy" id="1077348"/>
    <lineage>
        <taxon>Eukaryota</taxon>
        <taxon>Fungi</taxon>
        <taxon>Dikarya</taxon>
        <taxon>Basidiomycota</taxon>
        <taxon>Agaricomycotina</taxon>
        <taxon>Agaricomycetes</taxon>
        <taxon>Polyporales</taxon>
        <taxon>Polyporaceae</taxon>
        <taxon>Ganoderma</taxon>
    </lineage>
</organism>
<name>A0A2G8SHM2_9APHY</name>
<feature type="region of interest" description="Disordered" evidence="1">
    <location>
        <begin position="1"/>
        <end position="30"/>
    </location>
</feature>
<feature type="region of interest" description="Disordered" evidence="1">
    <location>
        <begin position="188"/>
        <end position="231"/>
    </location>
</feature>
<reference evidence="2 3" key="1">
    <citation type="journal article" date="2015" name="Sci. Rep.">
        <title>Chromosome-level genome map provides insights into diverse defense mechanisms in the medicinal fungus Ganoderma sinense.</title>
        <authorList>
            <person name="Zhu Y."/>
            <person name="Xu J."/>
            <person name="Sun C."/>
            <person name="Zhou S."/>
            <person name="Xu H."/>
            <person name="Nelson D.R."/>
            <person name="Qian J."/>
            <person name="Song J."/>
            <person name="Luo H."/>
            <person name="Xiang L."/>
            <person name="Li Y."/>
            <person name="Xu Z."/>
            <person name="Ji A."/>
            <person name="Wang L."/>
            <person name="Lu S."/>
            <person name="Hayward A."/>
            <person name="Sun W."/>
            <person name="Li X."/>
            <person name="Schwartz D.C."/>
            <person name="Wang Y."/>
            <person name="Chen S."/>
        </authorList>
    </citation>
    <scope>NUCLEOTIDE SEQUENCE [LARGE SCALE GENOMIC DNA]</scope>
    <source>
        <strain evidence="2 3">ZZ0214-1</strain>
    </source>
</reference>
<keyword evidence="3" id="KW-1185">Reference proteome</keyword>
<dbReference type="AlphaFoldDB" id="A0A2G8SHM2"/>
<gene>
    <name evidence="2" type="ORF">GSI_04710</name>
</gene>
<evidence type="ECO:0000313" key="2">
    <source>
        <dbReference type="EMBL" id="PIL33260.1"/>
    </source>
</evidence>
<accession>A0A2G8SHM2</accession>
<evidence type="ECO:0000313" key="3">
    <source>
        <dbReference type="Proteomes" id="UP000230002"/>
    </source>
</evidence>
<proteinExistence type="predicted"/>
<evidence type="ECO:0000256" key="1">
    <source>
        <dbReference type="SAM" id="MobiDB-lite"/>
    </source>
</evidence>
<protein>
    <submittedName>
        <fullName evidence="2">Uncharacterized protein</fullName>
    </submittedName>
</protein>
<dbReference type="Proteomes" id="UP000230002">
    <property type="component" value="Unassembled WGS sequence"/>
</dbReference>
<comment type="caution">
    <text evidence="2">The sequence shown here is derived from an EMBL/GenBank/DDBJ whole genome shotgun (WGS) entry which is preliminary data.</text>
</comment>
<dbReference type="EMBL" id="AYKW01000008">
    <property type="protein sequence ID" value="PIL33260.1"/>
    <property type="molecule type" value="Genomic_DNA"/>
</dbReference>